<evidence type="ECO:0000313" key="2">
    <source>
        <dbReference type="Proteomes" id="UP001226389"/>
    </source>
</evidence>
<keyword evidence="2" id="KW-1185">Reference proteome</keyword>
<dbReference type="EMBL" id="JAUSSY010000006">
    <property type="protein sequence ID" value="MDQ0118689.1"/>
    <property type="molecule type" value="Genomic_DNA"/>
</dbReference>
<sequence length="63" mass="6960">MVATLASDRWSGRFWETGDPALVPSDLETYLFPLVTNDACPAGTFELEFESGRMSLADGLYKI</sequence>
<gene>
    <name evidence="1" type="ORF">J2T22_001875</name>
</gene>
<reference evidence="1 2" key="1">
    <citation type="submission" date="2023-07" db="EMBL/GenBank/DDBJ databases">
        <title>Sorghum-associated microbial communities from plants grown in Nebraska, USA.</title>
        <authorList>
            <person name="Schachtman D."/>
        </authorList>
    </citation>
    <scope>NUCLEOTIDE SEQUENCE [LARGE SCALE GENOMIC DNA]</scope>
    <source>
        <strain evidence="1 2">DS994</strain>
    </source>
</reference>
<comment type="caution">
    <text evidence="1">The sequence shown here is derived from an EMBL/GenBank/DDBJ whole genome shotgun (WGS) entry which is preliminary data.</text>
</comment>
<dbReference type="Proteomes" id="UP001226389">
    <property type="component" value="Unassembled WGS sequence"/>
</dbReference>
<proteinExistence type="predicted"/>
<evidence type="ECO:0000313" key="1">
    <source>
        <dbReference type="EMBL" id="MDQ0118689.1"/>
    </source>
</evidence>
<accession>A0ABT9UKC6</accession>
<protein>
    <submittedName>
        <fullName evidence="1">Uncharacterized protein</fullName>
    </submittedName>
</protein>
<name>A0ABT9UKC6_9MICC</name>
<organism evidence="1 2">
    <name type="scientific">Pseudarthrobacter defluvii</name>
    <dbReference type="NCBI Taxonomy" id="410837"/>
    <lineage>
        <taxon>Bacteria</taxon>
        <taxon>Bacillati</taxon>
        <taxon>Actinomycetota</taxon>
        <taxon>Actinomycetes</taxon>
        <taxon>Micrococcales</taxon>
        <taxon>Micrococcaceae</taxon>
        <taxon>Pseudarthrobacter</taxon>
    </lineage>
</organism>